<keyword evidence="2" id="KW-1185">Reference proteome</keyword>
<feature type="non-terminal residue" evidence="1">
    <location>
        <position position="73"/>
    </location>
</feature>
<organism evidence="1 2">
    <name type="scientific">Dentiscutata heterogama</name>
    <dbReference type="NCBI Taxonomy" id="1316150"/>
    <lineage>
        <taxon>Eukaryota</taxon>
        <taxon>Fungi</taxon>
        <taxon>Fungi incertae sedis</taxon>
        <taxon>Mucoromycota</taxon>
        <taxon>Glomeromycotina</taxon>
        <taxon>Glomeromycetes</taxon>
        <taxon>Diversisporales</taxon>
        <taxon>Gigasporaceae</taxon>
        <taxon>Dentiscutata</taxon>
    </lineage>
</organism>
<evidence type="ECO:0000313" key="1">
    <source>
        <dbReference type="EMBL" id="CAG8455521.1"/>
    </source>
</evidence>
<sequence length="73" mass="7658">MEKPSKIGYLSGVSLLVSSMTGPGLVTVPLLFQTSGWITSMIIIILVVFLSSSAALLLCEAIGSLPSNEKFTV</sequence>
<name>A0ACA9K6L2_9GLOM</name>
<accession>A0ACA9K6L2</accession>
<protein>
    <submittedName>
        <fullName evidence="1">7253_t:CDS:1</fullName>
    </submittedName>
</protein>
<dbReference type="Proteomes" id="UP000789702">
    <property type="component" value="Unassembled WGS sequence"/>
</dbReference>
<dbReference type="EMBL" id="CAJVPU010000586">
    <property type="protein sequence ID" value="CAG8455521.1"/>
    <property type="molecule type" value="Genomic_DNA"/>
</dbReference>
<reference evidence="1" key="1">
    <citation type="submission" date="2021-06" db="EMBL/GenBank/DDBJ databases">
        <authorList>
            <person name="Kallberg Y."/>
            <person name="Tangrot J."/>
            <person name="Rosling A."/>
        </authorList>
    </citation>
    <scope>NUCLEOTIDE SEQUENCE</scope>
    <source>
        <strain evidence="1">IL203A</strain>
    </source>
</reference>
<comment type="caution">
    <text evidence="1">The sequence shown here is derived from an EMBL/GenBank/DDBJ whole genome shotgun (WGS) entry which is preliminary data.</text>
</comment>
<evidence type="ECO:0000313" key="2">
    <source>
        <dbReference type="Proteomes" id="UP000789702"/>
    </source>
</evidence>
<gene>
    <name evidence="1" type="ORF">DHETER_LOCUS1048</name>
</gene>
<proteinExistence type="predicted"/>